<accession>A0A4S2MUP4</accession>
<dbReference type="Proteomes" id="UP000298138">
    <property type="component" value="Unassembled WGS sequence"/>
</dbReference>
<feature type="non-terminal residue" evidence="4">
    <location>
        <position position="1"/>
    </location>
</feature>
<evidence type="ECO:0000313" key="4">
    <source>
        <dbReference type="EMBL" id="TGZ80206.1"/>
    </source>
</evidence>
<evidence type="ECO:0000256" key="1">
    <source>
        <dbReference type="SAM" id="MobiDB-lite"/>
    </source>
</evidence>
<dbReference type="PANTHER" id="PTHR28008">
    <property type="entry name" value="DOMAIN PROTEIN, PUTATIVE (AFU_ORTHOLOGUE AFUA_3G10980)-RELATED"/>
    <property type="match status" value="1"/>
</dbReference>
<evidence type="ECO:0000256" key="2">
    <source>
        <dbReference type="SAM" id="Phobius"/>
    </source>
</evidence>
<dbReference type="InterPro" id="IPR006976">
    <property type="entry name" value="VanZ-like"/>
</dbReference>
<name>A0A4S2MUP4_9PEZI</name>
<feature type="domain" description="VanZ-like" evidence="3">
    <location>
        <begin position="29"/>
        <end position="104"/>
    </location>
</feature>
<organism evidence="4 5">
    <name type="scientific">Ascodesmis nigricans</name>
    <dbReference type="NCBI Taxonomy" id="341454"/>
    <lineage>
        <taxon>Eukaryota</taxon>
        <taxon>Fungi</taxon>
        <taxon>Dikarya</taxon>
        <taxon>Ascomycota</taxon>
        <taxon>Pezizomycotina</taxon>
        <taxon>Pezizomycetes</taxon>
        <taxon>Pezizales</taxon>
        <taxon>Ascodesmidaceae</taxon>
        <taxon>Ascodesmis</taxon>
    </lineage>
</organism>
<evidence type="ECO:0000313" key="5">
    <source>
        <dbReference type="Proteomes" id="UP000298138"/>
    </source>
</evidence>
<keyword evidence="2" id="KW-0472">Membrane</keyword>
<reference evidence="4 5" key="1">
    <citation type="submission" date="2019-04" db="EMBL/GenBank/DDBJ databases">
        <title>Comparative genomics and transcriptomics to analyze fruiting body development in filamentous ascomycetes.</title>
        <authorList>
            <consortium name="DOE Joint Genome Institute"/>
            <person name="Lutkenhaus R."/>
            <person name="Traeger S."/>
            <person name="Breuer J."/>
            <person name="Kuo A."/>
            <person name="Lipzen A."/>
            <person name="Pangilinan J."/>
            <person name="Dilworth D."/>
            <person name="Sandor L."/>
            <person name="Poggeler S."/>
            <person name="Barry K."/>
            <person name="Grigoriev I.V."/>
            <person name="Nowrousian M."/>
        </authorList>
    </citation>
    <scope>NUCLEOTIDE SEQUENCE [LARGE SCALE GENOMIC DNA]</scope>
    <source>
        <strain evidence="4 5">CBS 389.68</strain>
    </source>
</reference>
<feature type="transmembrane region" description="Helical" evidence="2">
    <location>
        <begin position="32"/>
        <end position="49"/>
    </location>
</feature>
<keyword evidence="2" id="KW-0812">Transmembrane</keyword>
<keyword evidence="5" id="KW-1185">Reference proteome</keyword>
<proteinExistence type="predicted"/>
<protein>
    <submittedName>
        <fullName evidence="4">VanZ-domain-containing protein</fullName>
    </submittedName>
</protein>
<dbReference type="NCBIfam" id="NF037970">
    <property type="entry name" value="vanZ_1"/>
    <property type="match status" value="1"/>
</dbReference>
<evidence type="ECO:0000259" key="3">
    <source>
        <dbReference type="Pfam" id="PF04892"/>
    </source>
</evidence>
<dbReference type="AlphaFoldDB" id="A0A4S2MUP4"/>
<dbReference type="Pfam" id="PF04892">
    <property type="entry name" value="VanZ"/>
    <property type="match status" value="1"/>
</dbReference>
<keyword evidence="2" id="KW-1133">Transmembrane helix</keyword>
<dbReference type="InParanoid" id="A0A4S2MUP4"/>
<dbReference type="PANTHER" id="PTHR28008:SF1">
    <property type="entry name" value="DOMAIN PROTEIN, PUTATIVE (AFU_ORTHOLOGUE AFUA_3G10980)-RELATED"/>
    <property type="match status" value="1"/>
</dbReference>
<sequence>IRVPFAVSFVLLTLIAAYLGLSSIQVPINDKVLHFITFFLLTLVFYWIIETSRRRIVHATLLVCTLFLGIGSEFLQSFTTIRAFDPFDILANLVGSVLGLLLCTQYHRRMLERRRLAKSGGAYAAVAGDETVEFEHELGEMESREEDRLRDLERGEDSDGDIGDRKERD</sequence>
<dbReference type="OrthoDB" id="63581at2759"/>
<feature type="transmembrane region" description="Helical" evidence="2">
    <location>
        <begin position="87"/>
        <end position="106"/>
    </location>
</feature>
<feature type="region of interest" description="Disordered" evidence="1">
    <location>
        <begin position="137"/>
        <end position="169"/>
    </location>
</feature>
<gene>
    <name evidence="4" type="ORF">EX30DRAFT_307868</name>
</gene>
<feature type="transmembrane region" description="Helical" evidence="2">
    <location>
        <begin position="56"/>
        <end position="75"/>
    </location>
</feature>
<dbReference type="EMBL" id="ML220126">
    <property type="protein sequence ID" value="TGZ80206.1"/>
    <property type="molecule type" value="Genomic_DNA"/>
</dbReference>